<accession>A0A933ICP9</accession>
<gene>
    <name evidence="2" type="ORF">HY768_09280</name>
</gene>
<organism evidence="2 3">
    <name type="scientific">candidate division TA06 bacterium</name>
    <dbReference type="NCBI Taxonomy" id="2250710"/>
    <lineage>
        <taxon>Bacteria</taxon>
        <taxon>Bacteria division TA06</taxon>
    </lineage>
</organism>
<comment type="caution">
    <text evidence="2">The sequence shown here is derived from an EMBL/GenBank/DDBJ whole genome shotgun (WGS) entry which is preliminary data.</text>
</comment>
<reference evidence="2" key="1">
    <citation type="submission" date="2020-07" db="EMBL/GenBank/DDBJ databases">
        <title>Huge and variable diversity of episymbiotic CPR bacteria and DPANN archaea in groundwater ecosystems.</title>
        <authorList>
            <person name="He C.Y."/>
            <person name="Keren R."/>
            <person name="Whittaker M."/>
            <person name="Farag I.F."/>
            <person name="Doudna J."/>
            <person name="Cate J.H.D."/>
            <person name="Banfield J.F."/>
        </authorList>
    </citation>
    <scope>NUCLEOTIDE SEQUENCE</scope>
    <source>
        <strain evidence="2">NC_groundwater_1520_Pr4_B-0.1um_53_5</strain>
    </source>
</reference>
<dbReference type="GO" id="GO:0006508">
    <property type="term" value="P:proteolysis"/>
    <property type="evidence" value="ECO:0007669"/>
    <property type="project" value="InterPro"/>
</dbReference>
<evidence type="ECO:0000313" key="3">
    <source>
        <dbReference type="Proteomes" id="UP000736328"/>
    </source>
</evidence>
<dbReference type="EMBL" id="JACQXR010000121">
    <property type="protein sequence ID" value="MBI4727392.1"/>
    <property type="molecule type" value="Genomic_DNA"/>
</dbReference>
<evidence type="ECO:0000259" key="1">
    <source>
        <dbReference type="Pfam" id="PF00656"/>
    </source>
</evidence>
<dbReference type="GO" id="GO:0004197">
    <property type="term" value="F:cysteine-type endopeptidase activity"/>
    <property type="evidence" value="ECO:0007669"/>
    <property type="project" value="InterPro"/>
</dbReference>
<dbReference type="Gene3D" id="3.40.50.1460">
    <property type="match status" value="1"/>
</dbReference>
<dbReference type="AlphaFoldDB" id="A0A933ICP9"/>
<proteinExistence type="predicted"/>
<dbReference type="Pfam" id="PF00656">
    <property type="entry name" value="Peptidase_C14"/>
    <property type="match status" value="1"/>
</dbReference>
<dbReference type="Proteomes" id="UP000736328">
    <property type="component" value="Unassembled WGS sequence"/>
</dbReference>
<dbReference type="InterPro" id="IPR029030">
    <property type="entry name" value="Caspase-like_dom_sf"/>
</dbReference>
<name>A0A933ICP9_UNCT6</name>
<sequence length="285" mass="30756">MRGLTRTILALVFIVLLAAGCSKNNPLAPDLNGSPEESASFTVRPDFATVDYRPAEEIAASQVTEQQAELVKLDESTSKGAKYALVIGISDYSGTANDLQYCDDDANDWKARLVKEGYSVTILLDRSATKSAIESAVNTLVSRSIAGNEIAFCYSGHGSKGNIISTDLYYISSSWFKTKFSTAKSAKMMFAFDACQIGAMATGLNATGRVIAVASNKTLYAYDGDATMKNGVFTYYQMKGFDTQGYIYYEPDCSYACTHMKNWAASAGVKVAPSYTDSYAGDLNP</sequence>
<evidence type="ECO:0000313" key="2">
    <source>
        <dbReference type="EMBL" id="MBI4727392.1"/>
    </source>
</evidence>
<dbReference type="InterPro" id="IPR011600">
    <property type="entry name" value="Pept_C14_caspase"/>
</dbReference>
<dbReference type="PROSITE" id="PS51257">
    <property type="entry name" value="PROKAR_LIPOPROTEIN"/>
    <property type="match status" value="1"/>
</dbReference>
<feature type="domain" description="Peptidase C14 caspase" evidence="1">
    <location>
        <begin position="82"/>
        <end position="204"/>
    </location>
</feature>
<dbReference type="SUPFAM" id="SSF52129">
    <property type="entry name" value="Caspase-like"/>
    <property type="match status" value="1"/>
</dbReference>
<protein>
    <submittedName>
        <fullName evidence="2">Caspase family protein</fullName>
    </submittedName>
</protein>